<reference evidence="12" key="1">
    <citation type="submission" date="2009-08" db="EMBL/GenBank/DDBJ databases">
        <title>Complete sequence of chromosome of Methanocaldococcus fervens AG86.</title>
        <authorList>
            <consortium name="US DOE Joint Genome Institute"/>
            <person name="Lucas S."/>
            <person name="Copeland A."/>
            <person name="Lapidus A."/>
            <person name="Glavina del Rio T."/>
            <person name="Tice H."/>
            <person name="Bruce D."/>
            <person name="Goodwin L."/>
            <person name="Pitluck S."/>
            <person name="Chertkov O."/>
            <person name="Detter J.C."/>
            <person name="Han C."/>
            <person name="Tapia R."/>
            <person name="Larimer F."/>
            <person name="Land M."/>
            <person name="Hauser L."/>
            <person name="Kyrpides N."/>
            <person name="Ovchinnikova G."/>
            <person name="Lupa-Sieprawska M."/>
            <person name="Whitman W.B."/>
        </authorList>
    </citation>
    <scope>NUCLEOTIDE SEQUENCE [LARGE SCALE GENOMIC DNA]</scope>
    <source>
        <strain evidence="12">AG86</strain>
    </source>
</reference>
<proteinExistence type="inferred from homology"/>
<comment type="function">
    <text evidence="9">Part of the Rad50/Mre11 complex, which is involved in the early steps of DNA double-strand break (DSB) repair. The complex may facilitate opening of the processed DNA ends to aid in the recruitment of HerA and NurA. Rad50 controls the balance between DNA end bridging and DNA resection via ATP-dependent structural rearrangements of the Rad50/Mre11 complex.</text>
</comment>
<keyword evidence="2 9" id="KW-0547">Nucleotide-binding</keyword>
<evidence type="ECO:0000256" key="2">
    <source>
        <dbReference type="ARBA" id="ARBA00022741"/>
    </source>
</evidence>
<keyword evidence="8 9" id="KW-0234">DNA repair</keyword>
<dbReference type="Pfam" id="PF13476">
    <property type="entry name" value="AAA_23"/>
    <property type="match status" value="1"/>
</dbReference>
<dbReference type="InterPro" id="IPR038729">
    <property type="entry name" value="Rad50/SbcC_AAA"/>
</dbReference>
<dbReference type="EMBL" id="CP001696">
    <property type="protein sequence ID" value="ACV24480.1"/>
    <property type="molecule type" value="Genomic_DNA"/>
</dbReference>
<comment type="subunit">
    <text evidence="9">Homodimer. Forms a heterotetramer composed of two Mre11 subunits and two Rad50 subunits.</text>
</comment>
<evidence type="ECO:0000256" key="4">
    <source>
        <dbReference type="ARBA" id="ARBA00022801"/>
    </source>
</evidence>
<dbReference type="RefSeq" id="WP_015791217.1">
    <property type="nucleotide sequence ID" value="NC_013156.1"/>
</dbReference>
<keyword evidence="5 9" id="KW-0862">Zinc</keyword>
<dbReference type="PANTHER" id="PTHR32114:SF2">
    <property type="entry name" value="ABC TRANSPORTER ABCH.3"/>
    <property type="match status" value="1"/>
</dbReference>
<dbReference type="Proteomes" id="UP000001495">
    <property type="component" value="Chromosome"/>
</dbReference>
<dbReference type="Gene3D" id="1.10.287.510">
    <property type="entry name" value="Helix hairpin bin"/>
    <property type="match status" value="1"/>
</dbReference>
<feature type="binding site" evidence="9">
    <location>
        <position position="12"/>
    </location>
    <ligand>
        <name>ATP</name>
        <dbReference type="ChEBI" id="CHEBI:30616"/>
    </ligand>
</feature>
<name>C7P7E8_METFA</name>
<dbReference type="GO" id="GO:0008270">
    <property type="term" value="F:zinc ion binding"/>
    <property type="evidence" value="ECO:0007669"/>
    <property type="project" value="UniProtKB-UniRule"/>
</dbReference>
<evidence type="ECO:0000256" key="9">
    <source>
        <dbReference type="HAMAP-Rule" id="MF_00449"/>
    </source>
</evidence>
<gene>
    <name evidence="9" type="primary">rad50</name>
    <name evidence="12" type="ordered locus">Mefer_0661</name>
</gene>
<dbReference type="AlphaFoldDB" id="C7P7E8"/>
<evidence type="ECO:0000313" key="13">
    <source>
        <dbReference type="Proteomes" id="UP000001495"/>
    </source>
</evidence>
<protein>
    <recommendedName>
        <fullName evidence="9">DNA double-strand break repair Rad50 ATPase</fullName>
    </recommendedName>
</protein>
<feature type="coiled-coil region" evidence="9">
    <location>
        <begin position="759"/>
        <end position="845"/>
    </location>
</feature>
<keyword evidence="4 9" id="KW-0378">Hydrolase</keyword>
<feature type="domain" description="Zinc-hook" evidence="11">
    <location>
        <begin position="458"/>
        <end position="555"/>
    </location>
</feature>
<dbReference type="SUPFAM" id="SSF52540">
    <property type="entry name" value="P-loop containing nucleoside triphosphate hydrolases"/>
    <property type="match status" value="2"/>
</dbReference>
<dbReference type="InterPro" id="IPR027417">
    <property type="entry name" value="P-loop_NTPase"/>
</dbReference>
<keyword evidence="6 9" id="KW-0067">ATP-binding</keyword>
<keyword evidence="13" id="KW-1185">Reference proteome</keyword>
<evidence type="ECO:0000256" key="7">
    <source>
        <dbReference type="ARBA" id="ARBA00023054"/>
    </source>
</evidence>
<evidence type="ECO:0000256" key="5">
    <source>
        <dbReference type="ARBA" id="ARBA00022833"/>
    </source>
</evidence>
<dbReference type="STRING" id="573064.Mefer_0661"/>
<evidence type="ECO:0000256" key="6">
    <source>
        <dbReference type="ARBA" id="ARBA00022840"/>
    </source>
</evidence>
<comment type="similarity">
    <text evidence="9">Belongs to the SMC family. RAD50 subfamily.</text>
</comment>
<feature type="binding site" evidence="9 10">
    <location>
        <position position="503"/>
    </location>
    <ligand>
        <name>Zn(2+)</name>
        <dbReference type="ChEBI" id="CHEBI:29105"/>
    </ligand>
</feature>
<comment type="cofactor">
    <cofactor evidence="9">
        <name>Zn(2+)</name>
        <dbReference type="ChEBI" id="CHEBI:29105"/>
    </cofactor>
    <text evidence="9">Binds 1 zinc ion per homodimer.</text>
</comment>
<dbReference type="InterPro" id="IPR013134">
    <property type="entry name" value="Zn_hook_RAD50"/>
</dbReference>
<feature type="coiled-coil region" evidence="9">
    <location>
        <begin position="657"/>
        <end position="728"/>
    </location>
</feature>
<evidence type="ECO:0000256" key="10">
    <source>
        <dbReference type="PROSITE-ProRule" id="PRU00471"/>
    </source>
</evidence>
<evidence type="ECO:0000256" key="8">
    <source>
        <dbReference type="ARBA" id="ARBA00023204"/>
    </source>
</evidence>
<organism evidence="12 13">
    <name type="scientific">Methanocaldococcus fervens (strain DSM 4213 / JCM 15782 / AG86)</name>
    <name type="common">Methanococcus fervens</name>
    <dbReference type="NCBI Taxonomy" id="573064"/>
    <lineage>
        <taxon>Archaea</taxon>
        <taxon>Methanobacteriati</taxon>
        <taxon>Methanobacteriota</taxon>
        <taxon>Methanomada group</taxon>
        <taxon>Methanococci</taxon>
        <taxon>Methanococcales</taxon>
        <taxon>Methanocaldococcaceae</taxon>
        <taxon>Methanocaldococcus</taxon>
    </lineage>
</organism>
<dbReference type="GeneID" id="8365336"/>
<dbReference type="PROSITE" id="PS51131">
    <property type="entry name" value="ZN_HOOK"/>
    <property type="match status" value="1"/>
</dbReference>
<dbReference type="Gene3D" id="3.40.50.300">
    <property type="entry name" value="P-loop containing nucleotide triphosphate hydrolases"/>
    <property type="match status" value="2"/>
</dbReference>
<evidence type="ECO:0000259" key="11">
    <source>
        <dbReference type="PROSITE" id="PS51131"/>
    </source>
</evidence>
<dbReference type="GO" id="GO:0006302">
    <property type="term" value="P:double-strand break repair"/>
    <property type="evidence" value="ECO:0007669"/>
    <property type="project" value="UniProtKB-UniRule"/>
</dbReference>
<feature type="coiled-coil region" evidence="9">
    <location>
        <begin position="159"/>
        <end position="629"/>
    </location>
</feature>
<feature type="binding site" evidence="9 10">
    <location>
        <position position="506"/>
    </location>
    <ligand>
        <name>Zn(2+)</name>
        <dbReference type="ChEBI" id="CHEBI:29105"/>
    </ligand>
</feature>
<feature type="binding site" evidence="9">
    <location>
        <begin position="32"/>
        <end position="38"/>
    </location>
    <ligand>
        <name>ATP</name>
        <dbReference type="ChEBI" id="CHEBI:30616"/>
    </ligand>
</feature>
<sequence>MIINSITINNFKSHVNTKITFNDGIIAIIGENGSGKSSIFEAMFFALFGADALRRMGLTYDEIITKGKKAMSVELDFEVNGNSYKVVREYDGRSSAKLYKNNELYAKTVNEVNRAISEILGVDKDMFLNSIYIKQGEIANLLNLPPADRKEVIGKLLGIDDFEKCYQKMRDVINEYRNQLKEVEVNLSYKEKFEKDLKEKENQLAEKEKELERIKANIDKIKTEYETAKKNFVEWKEKKSLYEKLINKLEEREKALELEKNKLKNLKYDLDEVLKANEILKSHKGEYGEYKSLTNRIKEIERRLRDLQPAYEEYIKLSKTLENIEKDIKELKEFVDKSKYKDRLDELNEILESIKKRIEEVEKTAELLGELEILSQKLNEIEKYKKIANECKKYYEEYLKLEEKINEYNKLNLEYTKLLQNKESIEENIKNLNCEIENIEKELNGINIEEIKKSLEEIEKKKEELSQLQKEKEELKQKIGEINNEINRLKKILDELKDVEGKCPLCKTPIDENKKLDLINSHKSQLDNKYNELEEIKRKIKEIENEIDKINNEIAKEKQFREIETKYYEKKKRLEDLTLKMNGLKKELIMIENKLSSYIVNGKPINEILEEYKTKLNEIRDKYNEYISAKNYLDSVDEENLRRNFEDIKEKVKGWFKEKCKEEIKKLRDEEKEITYLINKIEELKKKENEFKNVENKMLLKLGMYKEYLSLNEALNDCRKRVEELENIYKICNSAEITLNNIKRKYGKEDIENYINNKILEVNEKIKDIKERIDYINQKLNEINYSEEEFKKIEEEFEKKQEKLKNAEIEKGKIESEIKYLRDDIETLNLKLKELSDLEKEKEKLIKFIDYLNKVRSVFGKDGFQKYLRKIYTPLIQKYLNEAFNEFDLPYSFVELTEDLEIKLHSPTGVLTIDNLSGGEQIAVALSLRLAIANALIGNKVECIILDEPTVYLDENRRAKLAEIFRKINSVPQMIIITHHRELEEVADTIVNVTKERGVSKVKINES</sequence>
<evidence type="ECO:0000256" key="3">
    <source>
        <dbReference type="ARBA" id="ARBA00022763"/>
    </source>
</evidence>
<evidence type="ECO:0000256" key="1">
    <source>
        <dbReference type="ARBA" id="ARBA00022723"/>
    </source>
</evidence>
<keyword evidence="7 9" id="KW-0175">Coiled coil</keyword>
<dbReference type="KEGG" id="mfe:Mefer_0661"/>
<dbReference type="SUPFAM" id="SSF75712">
    <property type="entry name" value="Rad50 coiled-coil Zn hook"/>
    <property type="match status" value="1"/>
</dbReference>
<dbReference type="HAMAP" id="MF_00449">
    <property type="entry name" value="RAD50"/>
    <property type="match status" value="1"/>
</dbReference>
<dbReference type="GO" id="GO:0016887">
    <property type="term" value="F:ATP hydrolysis activity"/>
    <property type="evidence" value="ECO:0007669"/>
    <property type="project" value="UniProtKB-UniRule"/>
</dbReference>
<dbReference type="PANTHER" id="PTHR32114">
    <property type="entry name" value="ABC TRANSPORTER ABCH.3"/>
    <property type="match status" value="1"/>
</dbReference>
<accession>C7P7E8</accession>
<dbReference type="Pfam" id="PF04423">
    <property type="entry name" value="Rad50_zn_hook"/>
    <property type="match status" value="1"/>
</dbReference>
<dbReference type="GO" id="GO:0005524">
    <property type="term" value="F:ATP binding"/>
    <property type="evidence" value="ECO:0007669"/>
    <property type="project" value="UniProtKB-UniRule"/>
</dbReference>
<feature type="binding site" evidence="9">
    <location>
        <position position="135"/>
    </location>
    <ligand>
        <name>ATP</name>
        <dbReference type="ChEBI" id="CHEBI:30616"/>
    </ligand>
</feature>
<dbReference type="InterPro" id="IPR022982">
    <property type="entry name" value="Rad50_ATPase_archaeal"/>
</dbReference>
<evidence type="ECO:0000313" key="12">
    <source>
        <dbReference type="EMBL" id="ACV24480.1"/>
    </source>
</evidence>
<keyword evidence="1 9" id="KW-0479">Metal-binding</keyword>
<dbReference type="HOGENOM" id="CLU_004785_0_2_2"/>
<dbReference type="SUPFAM" id="SSF144292">
    <property type="entry name" value="occludin/ELL-like"/>
    <property type="match status" value="1"/>
</dbReference>
<comment type="domain">
    <text evidence="9">The two conserved Cys that bind zinc constitute the zinc-hook, which separates the large intramolecular coiled coil regions. The 2 Cys residues coordinate one molecule of zinc with the help of the 2 Cys residues of the zinc-hook of another Rad50 molecule, thereby forming a V-shaped homodimer.</text>
</comment>
<comment type="caution">
    <text evidence="9">Lacks conserved residue(s) required for the propagation of feature annotation.</text>
</comment>
<dbReference type="eggNOG" id="arCOG00368">
    <property type="taxonomic scope" value="Archaea"/>
</dbReference>
<keyword evidence="3 9" id="KW-0227">DNA damage</keyword>